<dbReference type="InterPro" id="IPR040676">
    <property type="entry name" value="DUF5641"/>
</dbReference>
<evidence type="ECO:0000313" key="4">
    <source>
        <dbReference type="Proteomes" id="UP001162164"/>
    </source>
</evidence>
<gene>
    <name evidence="3" type="ORF">NQ317_001039</name>
</gene>
<accession>A0ABQ9IZ02</accession>
<dbReference type="EMBL" id="JAPWTJ010001777">
    <property type="protein sequence ID" value="KAJ8969571.1"/>
    <property type="molecule type" value="Genomic_DNA"/>
</dbReference>
<keyword evidence="1" id="KW-0175">Coiled coil</keyword>
<comment type="caution">
    <text evidence="3">The sequence shown here is derived from an EMBL/GenBank/DDBJ whole genome shotgun (WGS) entry which is preliminary data.</text>
</comment>
<feature type="domain" description="DUF5641" evidence="2">
    <location>
        <begin position="311"/>
        <end position="371"/>
    </location>
</feature>
<dbReference type="Proteomes" id="UP001162164">
    <property type="component" value="Unassembled WGS sequence"/>
</dbReference>
<organism evidence="3 4">
    <name type="scientific">Molorchus minor</name>
    <dbReference type="NCBI Taxonomy" id="1323400"/>
    <lineage>
        <taxon>Eukaryota</taxon>
        <taxon>Metazoa</taxon>
        <taxon>Ecdysozoa</taxon>
        <taxon>Arthropoda</taxon>
        <taxon>Hexapoda</taxon>
        <taxon>Insecta</taxon>
        <taxon>Pterygota</taxon>
        <taxon>Neoptera</taxon>
        <taxon>Endopterygota</taxon>
        <taxon>Coleoptera</taxon>
        <taxon>Polyphaga</taxon>
        <taxon>Cucujiformia</taxon>
        <taxon>Chrysomeloidea</taxon>
        <taxon>Cerambycidae</taxon>
        <taxon>Lamiinae</taxon>
        <taxon>Monochamini</taxon>
        <taxon>Molorchus</taxon>
    </lineage>
</organism>
<dbReference type="Pfam" id="PF18701">
    <property type="entry name" value="DUF5641"/>
    <property type="match status" value="1"/>
</dbReference>
<reference evidence="3" key="1">
    <citation type="journal article" date="2023" name="Insect Mol. Biol.">
        <title>Genome sequencing provides insights into the evolution of gene families encoding plant cell wall-degrading enzymes in longhorned beetles.</title>
        <authorList>
            <person name="Shin N.R."/>
            <person name="Okamura Y."/>
            <person name="Kirsch R."/>
            <person name="Pauchet Y."/>
        </authorList>
    </citation>
    <scope>NUCLEOTIDE SEQUENCE</scope>
    <source>
        <strain evidence="3">MMC_N1</strain>
    </source>
</reference>
<keyword evidence="4" id="KW-1185">Reference proteome</keyword>
<evidence type="ECO:0000313" key="3">
    <source>
        <dbReference type="EMBL" id="KAJ8969571.1"/>
    </source>
</evidence>
<dbReference type="PANTHER" id="PTHR47331:SF1">
    <property type="entry name" value="GAG-LIKE PROTEIN"/>
    <property type="match status" value="1"/>
</dbReference>
<feature type="coiled-coil region" evidence="1">
    <location>
        <begin position="78"/>
        <end position="105"/>
    </location>
</feature>
<dbReference type="PANTHER" id="PTHR47331">
    <property type="entry name" value="PHD-TYPE DOMAIN-CONTAINING PROTEIN"/>
    <property type="match status" value="1"/>
</dbReference>
<evidence type="ECO:0000256" key="1">
    <source>
        <dbReference type="SAM" id="Coils"/>
    </source>
</evidence>
<protein>
    <recommendedName>
        <fullName evidence="2">DUF5641 domain-containing protein</fullName>
    </recommendedName>
</protein>
<sequence length="492" mass="56748">MEKLRRALEVHRNAFVRIYEETVKLLHLPELDLITIQGNTRILDLKMEKITELDSQVLDFLLNSETSEAEIDVEVANADEIVSKYNKLKLRVEQHQHRVDRIEDSSQSSSCHSVKKFKLPHIEFKKFGGDLIDWLPFWSQFKRIDEDDCIANEDKFQYLIQATIPKSRARQLVESNCTTLNKNKTSYLQKIDKIDADGKEMRVLFEPEFPVGETDSTGKAALKENVRKSFYYEDLLSAVCDCESVVHSRPLTYISENSADMIPLTPAMFLHEIIEVGVPDIDAVEAKDLRRRIKHRHKLREDLKKRSEGGKTRNIKVGEVVLIGSDNTKRLDWPLAKVEEIFPGKDGGVRLVKFKTSSGHLLRPVQRLYPLEIDSIEDDCFVKAKLISECEKSRVSIESHSTLDDCLLIRDEDAENTKRSGVVTRYGRVVEITFSLELQLSSPLGNRSSRWKNVENPLPAFILFLFYFISQHKCVVMDIFIDSNCYTFDKYI</sequence>
<name>A0ABQ9IZ02_9CUCU</name>
<proteinExistence type="predicted"/>
<evidence type="ECO:0000259" key="2">
    <source>
        <dbReference type="Pfam" id="PF18701"/>
    </source>
</evidence>